<dbReference type="OrthoDB" id="261960at2759"/>
<feature type="domain" description="RanBP2-type" evidence="6">
    <location>
        <begin position="466"/>
        <end position="495"/>
    </location>
</feature>
<feature type="region of interest" description="Disordered" evidence="5">
    <location>
        <begin position="262"/>
        <end position="335"/>
    </location>
</feature>
<evidence type="ECO:0000313" key="9">
    <source>
        <dbReference type="Proteomes" id="UP000037460"/>
    </source>
</evidence>
<dbReference type="PANTHER" id="PTHR46622">
    <property type="entry name" value="DNA-DEPENDENT METALLOPROTEASE WSS1"/>
    <property type="match status" value="1"/>
</dbReference>
<proteinExistence type="predicted"/>
<feature type="region of interest" description="Disordered" evidence="5">
    <location>
        <begin position="184"/>
        <end position="214"/>
    </location>
</feature>
<evidence type="ECO:0000256" key="4">
    <source>
        <dbReference type="PROSITE-ProRule" id="PRU00322"/>
    </source>
</evidence>
<evidence type="ECO:0000313" key="8">
    <source>
        <dbReference type="EMBL" id="KOO27314.1"/>
    </source>
</evidence>
<name>A0A0M0JL53_9EUKA</name>
<keyword evidence="2 4" id="KW-0863">Zinc-finger</keyword>
<feature type="compositionally biased region" description="Low complexity" evidence="5">
    <location>
        <begin position="348"/>
        <end position="370"/>
    </location>
</feature>
<feature type="compositionally biased region" description="Gly residues" evidence="5">
    <location>
        <begin position="184"/>
        <end position="203"/>
    </location>
</feature>
<evidence type="ECO:0000259" key="6">
    <source>
        <dbReference type="PROSITE" id="PS50199"/>
    </source>
</evidence>
<feature type="region of interest" description="Disordered" evidence="5">
    <location>
        <begin position="592"/>
        <end position="616"/>
    </location>
</feature>
<dbReference type="PANTHER" id="PTHR46622:SF1">
    <property type="entry name" value="DNA-DEPENDENT METALLOPROTEASE WSS1"/>
    <property type="match status" value="1"/>
</dbReference>
<dbReference type="GO" id="GO:0005634">
    <property type="term" value="C:nucleus"/>
    <property type="evidence" value="ECO:0007669"/>
    <property type="project" value="TreeGrafter"/>
</dbReference>
<dbReference type="InterPro" id="IPR001876">
    <property type="entry name" value="Znf_RanBP2"/>
</dbReference>
<keyword evidence="1" id="KW-0479">Metal-binding</keyword>
<dbReference type="PROSITE" id="PS01358">
    <property type="entry name" value="ZF_RANBP2_1"/>
    <property type="match status" value="1"/>
</dbReference>
<feature type="compositionally biased region" description="Polar residues" evidence="5">
    <location>
        <begin position="267"/>
        <end position="276"/>
    </location>
</feature>
<dbReference type="GO" id="GO:0008237">
    <property type="term" value="F:metallopeptidase activity"/>
    <property type="evidence" value="ECO:0007669"/>
    <property type="project" value="TreeGrafter"/>
</dbReference>
<protein>
    <submittedName>
        <fullName evidence="8">DNA damage response protein wss1</fullName>
    </submittedName>
</protein>
<evidence type="ECO:0000259" key="7">
    <source>
        <dbReference type="PROSITE" id="PS51397"/>
    </source>
</evidence>
<dbReference type="Proteomes" id="UP000037460">
    <property type="component" value="Unassembled WGS sequence"/>
</dbReference>
<dbReference type="PROSITE" id="PS50199">
    <property type="entry name" value="ZF_RANBP2_2"/>
    <property type="match status" value="1"/>
</dbReference>
<evidence type="ECO:0000256" key="3">
    <source>
        <dbReference type="ARBA" id="ARBA00022833"/>
    </source>
</evidence>
<evidence type="ECO:0000256" key="5">
    <source>
        <dbReference type="SAM" id="MobiDB-lite"/>
    </source>
</evidence>
<dbReference type="AlphaFoldDB" id="A0A0M0JL53"/>
<feature type="domain" description="WLM" evidence="7">
    <location>
        <begin position="1"/>
        <end position="176"/>
    </location>
</feature>
<keyword evidence="9" id="KW-1185">Reference proteome</keyword>
<dbReference type="InterPro" id="IPR013536">
    <property type="entry name" value="WLM_dom"/>
</dbReference>
<feature type="compositionally biased region" description="Low complexity" evidence="5">
    <location>
        <begin position="325"/>
        <end position="335"/>
    </location>
</feature>
<dbReference type="CDD" id="cd07344">
    <property type="entry name" value="M48_yhfN_like"/>
    <property type="match status" value="1"/>
</dbReference>
<dbReference type="EMBL" id="JWZX01002732">
    <property type="protein sequence ID" value="KOO27314.1"/>
    <property type="molecule type" value="Genomic_DNA"/>
</dbReference>
<organism evidence="8 9">
    <name type="scientific">Chrysochromulina tobinii</name>
    <dbReference type="NCBI Taxonomy" id="1460289"/>
    <lineage>
        <taxon>Eukaryota</taxon>
        <taxon>Haptista</taxon>
        <taxon>Haptophyta</taxon>
        <taxon>Prymnesiophyceae</taxon>
        <taxon>Prymnesiales</taxon>
        <taxon>Chrysochromulinaceae</taxon>
        <taxon>Chrysochromulina</taxon>
    </lineage>
</organism>
<dbReference type="GO" id="GO:0008270">
    <property type="term" value="F:zinc ion binding"/>
    <property type="evidence" value="ECO:0007669"/>
    <property type="project" value="UniProtKB-KW"/>
</dbReference>
<dbReference type="Gene3D" id="3.30.2010.10">
    <property type="entry name" value="Metalloproteases ('zincins'), catalytic domain"/>
    <property type="match status" value="1"/>
</dbReference>
<sequence length="616" mass="64146">MAAACGVHKLDHISRLPDADKAKQQLEELKRHIDPILRARGLRVLKCYEICCCTSGGKNLSIGGFCSPAGDKRTSLRIALRLRQPHTHVLNDFDHSMRILIHEVSHIIHSNHSASFYDLMAELMEQYEKYKKTGLVLDEKNMPIVGGRKADAERHNPTSLREARAKTVAAAEARARAASLMGAGRLGGGGPAGEGEALGGGSGRSWRDATPAAMASWAADARQRKWDQANGLDRAELEAMADSAQRSGDDDDDDEVEIVDEIVGTSRGRSQDQPTATAPVALVRSNSARDAAAGSNSTSGAAAGSNSTSGLIRTNDPPPQDIDEGAASMPTAAPSTATVSAAGAAAKGTTATTTNSASTGGSSVVDLTLSSDDDGMAPPPPRSNSSAMAAAAASAAGDRAAKRPRREASLTQPDGTQKGHLRQPGATAPVAPMSARQADVPWQCTRCTLVNDSASAMCEMGCGQEAPGSWACLKCSMRNVKVSSGCAACGTWRYSRELLGGTRSQEDDSYNIASTSALASSLTRARARAASSRFSSAMALAAIRAASALAELRDVSPAMLPVWDSGGDSGSIGMSLRAAAILFDPSSTAKERLAKAEEASPPKAVRGTNESFHHDL</sequence>
<comment type="caution">
    <text evidence="8">The sequence shown here is derived from an EMBL/GenBank/DDBJ whole genome shotgun (WGS) entry which is preliminary data.</text>
</comment>
<gene>
    <name evidence="8" type="ORF">Ctob_002288</name>
</gene>
<dbReference type="SMART" id="SM00547">
    <property type="entry name" value="ZnF_RBZ"/>
    <property type="match status" value="2"/>
</dbReference>
<feature type="region of interest" description="Disordered" evidence="5">
    <location>
        <begin position="348"/>
        <end position="434"/>
    </location>
</feature>
<dbReference type="Pfam" id="PF08325">
    <property type="entry name" value="WLM"/>
    <property type="match status" value="1"/>
</dbReference>
<feature type="compositionally biased region" description="Low complexity" evidence="5">
    <location>
        <begin position="291"/>
        <end position="310"/>
    </location>
</feature>
<evidence type="ECO:0000256" key="1">
    <source>
        <dbReference type="ARBA" id="ARBA00022723"/>
    </source>
</evidence>
<dbReference type="PROSITE" id="PS51397">
    <property type="entry name" value="WLM"/>
    <property type="match status" value="1"/>
</dbReference>
<reference evidence="9" key="1">
    <citation type="journal article" date="2015" name="PLoS Genet.">
        <title>Genome Sequence and Transcriptome Analyses of Chrysochromulina tobin: Metabolic Tools for Enhanced Algal Fitness in the Prominent Order Prymnesiales (Haptophyceae).</title>
        <authorList>
            <person name="Hovde B.T."/>
            <person name="Deodato C.R."/>
            <person name="Hunsperger H.M."/>
            <person name="Ryken S.A."/>
            <person name="Yost W."/>
            <person name="Jha R.K."/>
            <person name="Patterson J."/>
            <person name="Monnat R.J. Jr."/>
            <person name="Barlow S.B."/>
            <person name="Starkenburg S.R."/>
            <person name="Cattolico R.A."/>
        </authorList>
    </citation>
    <scope>NUCLEOTIDE SEQUENCE</scope>
    <source>
        <strain evidence="9">CCMP291</strain>
    </source>
</reference>
<feature type="compositionally biased region" description="Low complexity" evidence="5">
    <location>
        <begin position="383"/>
        <end position="398"/>
    </location>
</feature>
<evidence type="ECO:0000256" key="2">
    <source>
        <dbReference type="ARBA" id="ARBA00022771"/>
    </source>
</evidence>
<dbReference type="InterPro" id="IPR053000">
    <property type="entry name" value="WSS1-like_metalloprotease"/>
</dbReference>
<keyword evidence="3" id="KW-0862">Zinc</keyword>
<accession>A0A0M0JL53</accession>
<dbReference type="GO" id="GO:0006281">
    <property type="term" value="P:DNA repair"/>
    <property type="evidence" value="ECO:0007669"/>
    <property type="project" value="TreeGrafter"/>
</dbReference>